<dbReference type="AlphaFoldDB" id="A0A160TX30"/>
<accession>A0A160TX30</accession>
<proteinExistence type="predicted"/>
<dbReference type="InterPro" id="IPR011659">
    <property type="entry name" value="WD40"/>
</dbReference>
<evidence type="ECO:0000313" key="1">
    <source>
        <dbReference type="EMBL" id="CUS55593.1"/>
    </source>
</evidence>
<dbReference type="InterPro" id="IPR011042">
    <property type="entry name" value="6-blade_b-propeller_TolB-like"/>
</dbReference>
<organism evidence="1">
    <name type="scientific">hydrothermal vent metagenome</name>
    <dbReference type="NCBI Taxonomy" id="652676"/>
    <lineage>
        <taxon>unclassified sequences</taxon>
        <taxon>metagenomes</taxon>
        <taxon>ecological metagenomes</taxon>
    </lineage>
</organism>
<dbReference type="Pfam" id="PF07676">
    <property type="entry name" value="PD40"/>
    <property type="match status" value="2"/>
</dbReference>
<protein>
    <submittedName>
        <fullName evidence="1">Outer membrane protein</fullName>
    </submittedName>
</protein>
<dbReference type="EMBL" id="CZQD01000003">
    <property type="protein sequence ID" value="CUS55593.1"/>
    <property type="molecule type" value="Genomic_DNA"/>
</dbReference>
<dbReference type="Gene3D" id="2.120.10.30">
    <property type="entry name" value="TolB, C-terminal domain"/>
    <property type="match status" value="1"/>
</dbReference>
<reference evidence="1" key="1">
    <citation type="submission" date="2015-10" db="EMBL/GenBank/DDBJ databases">
        <authorList>
            <person name="Gilbert D.G."/>
        </authorList>
    </citation>
    <scope>NUCLEOTIDE SEQUENCE</scope>
</reference>
<dbReference type="PROSITE" id="PS51257">
    <property type="entry name" value="PROKAR_LIPOPROTEIN"/>
    <property type="match status" value="1"/>
</dbReference>
<dbReference type="SUPFAM" id="SSF82171">
    <property type="entry name" value="DPP6 N-terminal domain-like"/>
    <property type="match status" value="1"/>
</dbReference>
<gene>
    <name evidence="1" type="ORF">MGWOODY_Hyp1560</name>
</gene>
<name>A0A160TX30_9ZZZZ</name>
<sequence length="286" mass="31237">MKLMTSLAASAAAFVLAGCSNGADDAPRPVFPDAEPATQFTRAYSMTESPDGQVRVFAKENGDETWLYEVRRDGKAWGEPVRLEFPSKSILVGPSFNPVDGTLLFASDAEMPQWPGRKDLNIWQVELVDGEWGQPEPLSGDVNTGANETMAVVSADGLMVYTSNKSGSYNLADARRDDEGNWIKQRDLEEVNDFRTNDHLALTADGRTLFFYSHRAPKIGIVDIWISSRQEDGTWDAPRNPGEPLNSAGIDYGPGLSADGKTLFFSREGDLFQIPVSVVLVGDPDA</sequence>